<dbReference type="SUPFAM" id="SSF53649">
    <property type="entry name" value="Alkaline phosphatase-like"/>
    <property type="match status" value="1"/>
</dbReference>
<dbReference type="CDD" id="cd16021">
    <property type="entry name" value="ALP_like"/>
    <property type="match status" value="1"/>
</dbReference>
<dbReference type="InterPro" id="IPR004245">
    <property type="entry name" value="DUF229"/>
</dbReference>
<dbReference type="PANTHER" id="PTHR10974:SF75">
    <property type="entry name" value="SULFATASE DOMAIN-CONTAINING PROTEIN"/>
    <property type="match status" value="1"/>
</dbReference>
<evidence type="ECO:0000313" key="2">
    <source>
        <dbReference type="WBParaSite" id="PDA_v2.g14425.t1"/>
    </source>
</evidence>
<dbReference type="Pfam" id="PF02995">
    <property type="entry name" value="DUF229"/>
    <property type="match status" value="1"/>
</dbReference>
<protein>
    <submittedName>
        <fullName evidence="2">Sulfatase N-terminal domain-containing protein</fullName>
    </submittedName>
</protein>
<dbReference type="InterPro" id="IPR017850">
    <property type="entry name" value="Alkaline_phosphatase_core_sf"/>
</dbReference>
<sequence>MVFNPLNQSEIWLDFCNLTDINPWDPSISKFIKPEKDHMLNCVPKLFEHSKLINGQLFLYSNGTFKDDVEMGCEMRCLFVKDSWHLYYGSWITVKNGTKPECDVIEIQCEKEGTLYHRFWHAQVYRKSPIPPKPKPPEKYDVHIFLIDCVGQTQFIRSLPKTVHMLRENYDAIPFHHLNKVGLNSHPNGFGLLIGKMIEHIPRSPFSKGHTAQYSTATKACYTPLDDEQYIAFRYQDDGYITMLTEDWPGGALNYPDCYGFYKPHVNHSMKPFHIHSEEQGLDANQLKGILYNDSCHEPHTYLCDYLKSFLKAYPDKPKFSITWIITLAHNDDPNSLSSTDDYFYQFFNDTRKDFENSFLFVMSDHGSRFGTMRETLMGEIEDNNPALFLSVPKPLRQNANLMQQLRTNSKELITHFDIYATLNDLVQPKNPRIPNPLLLGSSLLHPLPQPRTCDSLKIPFEFCICRAEKTLLPKNNTIGISAANLMIEQINKEISSSSQTSRICSKLSLNETAELLVEDYGGEQSVRIYKITFTTIPGNGKFWGITSYDPSNENMIILSSKFMRLDRYAEQAICAKRSILASYCYCIQ</sequence>
<accession>A0A914PFT1</accession>
<evidence type="ECO:0000313" key="1">
    <source>
        <dbReference type="Proteomes" id="UP000887578"/>
    </source>
</evidence>
<dbReference type="GO" id="GO:0005615">
    <property type="term" value="C:extracellular space"/>
    <property type="evidence" value="ECO:0007669"/>
    <property type="project" value="TreeGrafter"/>
</dbReference>
<dbReference type="PANTHER" id="PTHR10974">
    <property type="entry name" value="FI08016P-RELATED"/>
    <property type="match status" value="1"/>
</dbReference>
<keyword evidence="1" id="KW-1185">Reference proteome</keyword>
<organism evidence="1 2">
    <name type="scientific">Panagrolaimus davidi</name>
    <dbReference type="NCBI Taxonomy" id="227884"/>
    <lineage>
        <taxon>Eukaryota</taxon>
        <taxon>Metazoa</taxon>
        <taxon>Ecdysozoa</taxon>
        <taxon>Nematoda</taxon>
        <taxon>Chromadorea</taxon>
        <taxon>Rhabditida</taxon>
        <taxon>Tylenchina</taxon>
        <taxon>Panagrolaimomorpha</taxon>
        <taxon>Panagrolaimoidea</taxon>
        <taxon>Panagrolaimidae</taxon>
        <taxon>Panagrolaimus</taxon>
    </lineage>
</organism>
<dbReference type="Proteomes" id="UP000887578">
    <property type="component" value="Unplaced"/>
</dbReference>
<dbReference type="WBParaSite" id="PDA_v2.g14425.t1">
    <property type="protein sequence ID" value="PDA_v2.g14425.t1"/>
    <property type="gene ID" value="PDA_v2.g14425"/>
</dbReference>
<proteinExistence type="predicted"/>
<dbReference type="AlphaFoldDB" id="A0A914PFT1"/>
<name>A0A914PFT1_9BILA</name>
<reference evidence="2" key="1">
    <citation type="submission" date="2022-11" db="UniProtKB">
        <authorList>
            <consortium name="WormBaseParasite"/>
        </authorList>
    </citation>
    <scope>IDENTIFICATION</scope>
</reference>
<dbReference type="Gene3D" id="3.40.720.10">
    <property type="entry name" value="Alkaline Phosphatase, subunit A"/>
    <property type="match status" value="1"/>
</dbReference>